<sequence>MLSVRVDADALREFDSFAVGRGGRSALVRQMIERTLQEGTERPHIDRPEGAARNRISLRFTDVEIAVIAHRASQRSTDRAGWIKALVRRHLALKSRVDDGLLAELAPIRMQLLRIGRNLNQAMKAANAAMLDTRDRQIEPELRRIADMRMEISEQIAAVGDAMRGDASYWTVAD</sequence>
<dbReference type="PATRIC" id="fig|33050.5.peg.1459"/>
<dbReference type="EMBL" id="CP012700">
    <property type="protein sequence ID" value="ALH80122.1"/>
    <property type="molecule type" value="Genomic_DNA"/>
</dbReference>
<organism evidence="1 2">
    <name type="scientific">Sphingopyxis macrogoltabida</name>
    <name type="common">Sphingomonas macrogoltabidus</name>
    <dbReference type="NCBI Taxonomy" id="33050"/>
    <lineage>
        <taxon>Bacteria</taxon>
        <taxon>Pseudomonadati</taxon>
        <taxon>Pseudomonadota</taxon>
        <taxon>Alphaproteobacteria</taxon>
        <taxon>Sphingomonadales</taxon>
        <taxon>Sphingomonadaceae</taxon>
        <taxon>Sphingopyxis</taxon>
    </lineage>
</organism>
<dbReference type="AlphaFoldDB" id="A0A0N9UVP0"/>
<evidence type="ECO:0000313" key="1">
    <source>
        <dbReference type="EMBL" id="ALH80122.1"/>
    </source>
</evidence>
<dbReference type="KEGG" id="smag:AN936_07010"/>
<reference evidence="1 2" key="1">
    <citation type="journal article" date="2015" name="Genome Announc.">
        <title>Complete Genome Sequence of Polypropylene Glycol- and Polyethylene Glycol-Degrading Sphingopyxis macrogoltabida Strain EY-1.</title>
        <authorList>
            <person name="Ohtsubo Y."/>
            <person name="Nagata Y."/>
            <person name="Numata M."/>
            <person name="Tsuchikane K."/>
            <person name="Hosoyama A."/>
            <person name="Yamazoe A."/>
            <person name="Tsuda M."/>
            <person name="Fujita N."/>
            <person name="Kawai F."/>
        </authorList>
    </citation>
    <scope>NUCLEOTIDE SEQUENCE [LARGE SCALE GENOMIC DNA]</scope>
    <source>
        <strain evidence="1 2">EY-1</strain>
    </source>
</reference>
<dbReference type="OrthoDB" id="7838543at2"/>
<evidence type="ECO:0000313" key="2">
    <source>
        <dbReference type="Proteomes" id="UP000058074"/>
    </source>
</evidence>
<protein>
    <recommendedName>
        <fullName evidence="3">Mobilization protein</fullName>
    </recommendedName>
</protein>
<name>A0A0N9UVP0_SPHMC</name>
<evidence type="ECO:0008006" key="3">
    <source>
        <dbReference type="Google" id="ProtNLM"/>
    </source>
</evidence>
<proteinExistence type="predicted"/>
<dbReference type="Proteomes" id="UP000058074">
    <property type="component" value="Chromosome"/>
</dbReference>
<gene>
    <name evidence="1" type="ORF">AN936_07010</name>
</gene>
<accession>A0A0N9UVP0</accession>